<evidence type="ECO:0000259" key="1">
    <source>
        <dbReference type="SMART" id="SM01292"/>
    </source>
</evidence>
<evidence type="ECO:0000259" key="2">
    <source>
        <dbReference type="SMART" id="SM01293"/>
    </source>
</evidence>
<dbReference type="Proteomes" id="UP000663699">
    <property type="component" value="Chromosome 6"/>
</dbReference>
<evidence type="ECO:0000313" key="4">
    <source>
        <dbReference type="Proteomes" id="UP000663699"/>
    </source>
</evidence>
<dbReference type="InterPro" id="IPR021819">
    <property type="entry name" value="Far11/STRP_C"/>
</dbReference>
<protein>
    <recommendedName>
        <fullName evidence="5">Far11/STRP C-terminal domain-containing protein</fullName>
    </recommendedName>
</protein>
<name>A0A899GA71_9ASCO</name>
<keyword evidence="4" id="KW-1185">Reference proteome</keyword>
<accession>A0A899GA71</accession>
<dbReference type="Pfam" id="PF07923">
    <property type="entry name" value="N1221"/>
    <property type="match status" value="1"/>
</dbReference>
<dbReference type="GO" id="GO:0007010">
    <property type="term" value="P:cytoskeleton organization"/>
    <property type="evidence" value="ECO:0007669"/>
    <property type="project" value="TreeGrafter"/>
</dbReference>
<feature type="domain" description="Far11/STRP N-terminal" evidence="1">
    <location>
        <begin position="37"/>
        <end position="320"/>
    </location>
</feature>
<dbReference type="EMBL" id="CP054537">
    <property type="protein sequence ID" value="QSL65477.1"/>
    <property type="molecule type" value="Genomic_DNA"/>
</dbReference>
<dbReference type="PANTHER" id="PTHR13239">
    <property type="entry name" value="PROTEIN REQUIRED FOR HYPHAL ANASTOMOSIS HAM-2"/>
    <property type="match status" value="1"/>
</dbReference>
<dbReference type="OrthoDB" id="18234at2759"/>
<dbReference type="PANTHER" id="PTHR13239:SF4">
    <property type="entry name" value="AT25231P"/>
    <property type="match status" value="1"/>
</dbReference>
<dbReference type="Pfam" id="PF11882">
    <property type="entry name" value="DUF3402"/>
    <property type="match status" value="2"/>
</dbReference>
<dbReference type="SMART" id="SM01292">
    <property type="entry name" value="N1221"/>
    <property type="match status" value="1"/>
</dbReference>
<dbReference type="GO" id="GO:0005829">
    <property type="term" value="C:cytosol"/>
    <property type="evidence" value="ECO:0007669"/>
    <property type="project" value="TreeGrafter"/>
</dbReference>
<gene>
    <name evidence="3" type="ORF">MERGE_002789</name>
</gene>
<organism evidence="3 4">
    <name type="scientific">Pneumocystis wakefieldiae</name>
    <dbReference type="NCBI Taxonomy" id="38082"/>
    <lineage>
        <taxon>Eukaryota</taxon>
        <taxon>Fungi</taxon>
        <taxon>Dikarya</taxon>
        <taxon>Ascomycota</taxon>
        <taxon>Taphrinomycotina</taxon>
        <taxon>Pneumocystomycetes</taxon>
        <taxon>Pneumocystaceae</taxon>
        <taxon>Pneumocystis</taxon>
    </lineage>
</organism>
<reference evidence="3" key="1">
    <citation type="submission" date="2020-06" db="EMBL/GenBank/DDBJ databases">
        <title>Genomes of multiple members of Pneumocystis genus reveal paths to human pathogen Pneumocystis jirovecii.</title>
        <authorList>
            <person name="Cisse O.H."/>
            <person name="Ma L."/>
            <person name="Dekker J."/>
            <person name="Khil P."/>
            <person name="Jo J."/>
            <person name="Brenchley J."/>
            <person name="Blair R."/>
            <person name="Pahar B."/>
            <person name="Chabe M."/>
            <person name="Van Rompay K.A."/>
            <person name="Keesler R."/>
            <person name="Sukura A."/>
            <person name="Hirsch V."/>
            <person name="Kutty G."/>
            <person name="Liu Y."/>
            <person name="Peng L."/>
            <person name="Chen J."/>
            <person name="Song J."/>
            <person name="Weissenbacher-Lang C."/>
            <person name="Xu J."/>
            <person name="Upham N.S."/>
            <person name="Stajich J.E."/>
            <person name="Cuomo C.A."/>
            <person name="Cushion M.T."/>
            <person name="Kovacs J.A."/>
        </authorList>
    </citation>
    <scope>NUCLEOTIDE SEQUENCE</scope>
    <source>
        <strain evidence="3">2A</strain>
    </source>
</reference>
<dbReference type="SMART" id="SM01293">
    <property type="entry name" value="DUF3402"/>
    <property type="match status" value="1"/>
</dbReference>
<dbReference type="InterPro" id="IPR040185">
    <property type="entry name" value="Far11/STRP"/>
</dbReference>
<evidence type="ECO:0008006" key="5">
    <source>
        <dbReference type="Google" id="ProtNLM"/>
    </source>
</evidence>
<feature type="domain" description="Far11/STRP C-terminal" evidence="2">
    <location>
        <begin position="387"/>
        <end position="748"/>
    </location>
</feature>
<evidence type="ECO:0000313" key="3">
    <source>
        <dbReference type="EMBL" id="QSL65477.1"/>
    </source>
</evidence>
<dbReference type="InterPro" id="IPR012486">
    <property type="entry name" value="Far11/STRP_N"/>
</dbReference>
<dbReference type="AlphaFoldDB" id="A0A899GA71"/>
<sequence length="750" mass="88598">MAENEGDEGEEGNELPRDSLTLVELKRIISNVHEQKTVQYDFEYKNRNNLENELEEWYDYDEVSILQAKKVFEMFFCKEWTNSKTKEKKEFIRHQLENLDSEDAKIRTRSCFILFYISQGNYGETKNQQDQIYWIIENNKILSECNALKILYNSIRKSVDLLNTYKPVIYEKIDTFELDSITLLKAELSCKMTSFYFLLETFCSDLEFRKDVVDLSPPIISWMIEEIANLKINLSIWRLYFPIIQTIQILQKLVLCVFGNTEDFSNLKKYLRMLSGLPPELDKKEIIATPLDYHIFRQNIISKYPTYDPPSTLLNIDLEYTTLLPILKEETGSKKMYKDSDSSTGEHYVTPLPSPHFSSKIKQSVLKKNQNLPFLLPLSDSFDLEIPTSIKEASELFKSKTHLDLSTMQLWEETDKFMRFERGWIKDNLDQTEASPSLGIQNDPLHDSQLNTIEASSVSHLESFIYVMMKFLDFLIDDEQNYTKKGSEEESKKENNDSEFFSPEKILHIRKREIASKSITSTLLLLLKLFRLSHVLKFEFLSQLILDSGYIDIFNKLCSLYDPVESISHISEIPYLSYFNTCNMQSKNSDKHSEIRWDSLKDIKTNDLENKETNNDTIVQFSWRNLFSLVNYLRILQKIIKKKTYRNLILIQKKTWTHLQKITKITNDIVQLYTLKLFKGQIPYCNKKWKQNNMKIITSIYLHCRPELQNDWVSGIEVDANTEESMEYVLRSLIRFYNYHHYSFPDQFKQ</sequence>
<proteinExistence type="predicted"/>